<dbReference type="eggNOG" id="ENOG5032V1U">
    <property type="taxonomic scope" value="Bacteria"/>
</dbReference>
<evidence type="ECO:0000256" key="1">
    <source>
        <dbReference type="SAM" id="Phobius"/>
    </source>
</evidence>
<feature type="transmembrane region" description="Helical" evidence="1">
    <location>
        <begin position="304"/>
        <end position="323"/>
    </location>
</feature>
<keyword evidence="1" id="KW-0812">Transmembrane</keyword>
<dbReference type="STRING" id="366602.Caul_4324"/>
<feature type="transmembrane region" description="Helical" evidence="1">
    <location>
        <begin position="254"/>
        <end position="274"/>
    </location>
</feature>
<dbReference type="KEGG" id="cak:Caul_4324"/>
<dbReference type="OrthoDB" id="116789at2"/>
<organism evidence="2">
    <name type="scientific">Caulobacter sp. (strain K31)</name>
    <dbReference type="NCBI Taxonomy" id="366602"/>
    <lineage>
        <taxon>Bacteria</taxon>
        <taxon>Pseudomonadati</taxon>
        <taxon>Pseudomonadota</taxon>
        <taxon>Alphaproteobacteria</taxon>
        <taxon>Caulobacterales</taxon>
        <taxon>Caulobacteraceae</taxon>
        <taxon>Caulobacter</taxon>
    </lineage>
</organism>
<keyword evidence="1" id="KW-0472">Membrane</keyword>
<evidence type="ECO:0000313" key="2">
    <source>
        <dbReference type="EMBL" id="ABZ73444.1"/>
    </source>
</evidence>
<dbReference type="Pfam" id="PF22564">
    <property type="entry name" value="HAAS"/>
    <property type="match status" value="1"/>
</dbReference>
<keyword evidence="1" id="KW-1133">Transmembrane helix</keyword>
<protein>
    <recommendedName>
        <fullName evidence="3">Transmembrane protein</fullName>
    </recommendedName>
</protein>
<proteinExistence type="predicted"/>
<feature type="transmembrane region" description="Helical" evidence="1">
    <location>
        <begin position="120"/>
        <end position="142"/>
    </location>
</feature>
<reference evidence="2" key="1">
    <citation type="submission" date="2008-01" db="EMBL/GenBank/DDBJ databases">
        <title>Complete sequence of chromosome of Caulobacter sp. K31.</title>
        <authorList>
            <consortium name="US DOE Joint Genome Institute"/>
            <person name="Copeland A."/>
            <person name="Lucas S."/>
            <person name="Lapidus A."/>
            <person name="Barry K."/>
            <person name="Glavina del Rio T."/>
            <person name="Dalin E."/>
            <person name="Tice H."/>
            <person name="Pitluck S."/>
            <person name="Bruce D."/>
            <person name="Goodwin L."/>
            <person name="Thompson L.S."/>
            <person name="Brettin T."/>
            <person name="Detter J.C."/>
            <person name="Han C."/>
            <person name="Schmutz J."/>
            <person name="Larimer F."/>
            <person name="Land M."/>
            <person name="Hauser L."/>
            <person name="Kyrpides N."/>
            <person name="Kim E."/>
            <person name="Stephens C."/>
            <person name="Richardson P."/>
        </authorList>
    </citation>
    <scope>NUCLEOTIDE SEQUENCE [LARGE SCALE GENOMIC DNA]</scope>
    <source>
        <strain evidence="2">K31</strain>
    </source>
</reference>
<dbReference type="AlphaFoldDB" id="B0SZB5"/>
<accession>B0SZB5</accession>
<sequence length="340" mass="36059">MDLLDRYLAAIAALLPKSEREDIVAELRDTLLNRMEEKEAELGRPLKADEREAVLRAFGHPIAVAGRYGTSRSLIGPELYPFYMFAVKGLLVVAAIVSAIPAVIAVITQPGHSAGAFSQFLSGFISTGLTMIGVATVLGAAIERGWIPLGGVIDWKVADLPRLDTLNPRKKGLFHKGAGQKRFEALLELIVTVFFILWWTDVVPAPWSNRVAGGDMVLLPAPVWASLYAPILAWAGVQLVASLIALLRPGWVRAHAALEAVCAAAGLAVVAVLWRAGPLVIVTSQGASGAEADGVAGLQSALDLSFHLTVTIMAVVFACRIAGELWRLARGARPGVSAPA</sequence>
<feature type="transmembrane region" description="Helical" evidence="1">
    <location>
        <begin position="227"/>
        <end position="247"/>
    </location>
</feature>
<gene>
    <name evidence="2" type="ordered locus">Caul_4324</name>
</gene>
<dbReference type="EMBL" id="CP000927">
    <property type="protein sequence ID" value="ABZ73444.1"/>
    <property type="molecule type" value="Genomic_DNA"/>
</dbReference>
<dbReference type="HOGENOM" id="CLU_070272_0_0_5"/>
<feature type="transmembrane region" description="Helical" evidence="1">
    <location>
        <begin position="82"/>
        <end position="108"/>
    </location>
</feature>
<feature type="transmembrane region" description="Helical" evidence="1">
    <location>
        <begin position="185"/>
        <end position="207"/>
    </location>
</feature>
<name>B0SZB5_CAUSK</name>
<evidence type="ECO:0008006" key="3">
    <source>
        <dbReference type="Google" id="ProtNLM"/>
    </source>
</evidence>